<evidence type="ECO:0000313" key="3">
    <source>
        <dbReference type="EMBL" id="CAF3913318.1"/>
    </source>
</evidence>
<dbReference type="AlphaFoldDB" id="A0A814SVG0"/>
<protein>
    <submittedName>
        <fullName evidence="2">Uncharacterized protein</fullName>
    </submittedName>
</protein>
<accession>A0A814SVG0</accession>
<feature type="compositionally biased region" description="Low complexity" evidence="1">
    <location>
        <begin position="800"/>
        <end position="811"/>
    </location>
</feature>
<evidence type="ECO:0000313" key="2">
    <source>
        <dbReference type="EMBL" id="CAF1149704.1"/>
    </source>
</evidence>
<feature type="compositionally biased region" description="Polar residues" evidence="1">
    <location>
        <begin position="679"/>
        <end position="689"/>
    </location>
</feature>
<comment type="caution">
    <text evidence="2">The sequence shown here is derived from an EMBL/GenBank/DDBJ whole genome shotgun (WGS) entry which is preliminary data.</text>
</comment>
<name>A0A814SVG0_9BILA</name>
<dbReference type="EMBL" id="CAJOBC010006861">
    <property type="protein sequence ID" value="CAF3913318.1"/>
    <property type="molecule type" value="Genomic_DNA"/>
</dbReference>
<sequence length="888" mass="99669">MCLSTISQFCDKIRQAHQQNLEQRKRFEQEQKRLISLKLKADLFDSRTATPGMKKCQLTSVARKNRSSESVFANECFTPITSKATTQKRKIHFSRCVNYSRDLSYCKLHNEDDICPMITECLVCSNKFEKSSQCTRCSLSTSQKSVVGRKRSSSPNDENDNSKRKPSLALNMQQSISLLDSSDRTMSSPIYNNQLNHEQSKSNMDVEKDMISRTESVSDINDQVSMVVYNNCNESSLACSDQPFYLSEKSVGDNSNTGNDSKLNDYDITQPIEPSDSSFTLIDSNTSSSSSPFYLNNHQYAIDRDAYSDIIRVTMSSKQQQLYAEKDTYYHYRQTPTDNILNESSKEDKLLFIDADSTVDHHDKEHTPVGLSDTEKDEGFETLSNVSENVNNFDVNHSDIDGVKRFSNGTDEITLKDEKTFVENTNTLRINIPSSIIIESLESNSNLIDNIDHDHKENDLLTNKCVMEELNSNDSLVDEMQRLTVSKEQVNVSYDDINYSTDISPTTVTNSSFSRINPLIKKTVVLLTSSVSTYNASCISNSNQIIIDNRIPSSENLRSRHIQRCSVSRRIWNQNDLKSRAKTASPSAIPVPVTVNNVIDSSDDKSESTSISLQSSDSHCSSIRSISSSIPSHNCSKSKTKLRLYQSSNSASVPLVPHLPSPVINKSSCRRSSSINRRVTPQSDSTPLHHASSFQNISVNQKISAPQQSNLIRQSSRFNRMLNKHTEQMFFLNSNELNLPERNSNVFERVTSSRLKKTEPIRAFDIMNTNMISKSSITQQNHHCSSTALSSQPKGFRTMSSSSETESSTASPRINGRPPITINNRKNFIRSSTATNNLSPKVAHNINRSTAFEANSISDLLPHSQTEAVRSAQITTSVFTRISQTKPS</sequence>
<feature type="region of interest" description="Disordered" evidence="1">
    <location>
        <begin position="145"/>
        <end position="170"/>
    </location>
</feature>
<feature type="compositionally biased region" description="Polar residues" evidence="1">
    <location>
        <begin position="777"/>
        <end position="793"/>
    </location>
</feature>
<evidence type="ECO:0000256" key="1">
    <source>
        <dbReference type="SAM" id="MobiDB-lite"/>
    </source>
</evidence>
<dbReference type="Proteomes" id="UP000681722">
    <property type="component" value="Unassembled WGS sequence"/>
</dbReference>
<feature type="region of interest" description="Disordered" evidence="1">
    <location>
        <begin position="664"/>
        <end position="689"/>
    </location>
</feature>
<evidence type="ECO:0000313" key="4">
    <source>
        <dbReference type="Proteomes" id="UP000663829"/>
    </source>
</evidence>
<gene>
    <name evidence="2" type="ORF">GPM918_LOCUS21114</name>
    <name evidence="3" type="ORF">SRO942_LOCUS21115</name>
</gene>
<dbReference type="EMBL" id="CAJNOQ010006860">
    <property type="protein sequence ID" value="CAF1149704.1"/>
    <property type="molecule type" value="Genomic_DNA"/>
</dbReference>
<keyword evidence="4" id="KW-1185">Reference proteome</keyword>
<dbReference type="Proteomes" id="UP000663829">
    <property type="component" value="Unassembled WGS sequence"/>
</dbReference>
<reference evidence="2" key="1">
    <citation type="submission" date="2021-02" db="EMBL/GenBank/DDBJ databases">
        <authorList>
            <person name="Nowell W R."/>
        </authorList>
    </citation>
    <scope>NUCLEOTIDE SEQUENCE</scope>
</reference>
<feature type="region of interest" description="Disordered" evidence="1">
    <location>
        <begin position="777"/>
        <end position="823"/>
    </location>
</feature>
<organism evidence="2 4">
    <name type="scientific">Didymodactylos carnosus</name>
    <dbReference type="NCBI Taxonomy" id="1234261"/>
    <lineage>
        <taxon>Eukaryota</taxon>
        <taxon>Metazoa</taxon>
        <taxon>Spiralia</taxon>
        <taxon>Gnathifera</taxon>
        <taxon>Rotifera</taxon>
        <taxon>Eurotatoria</taxon>
        <taxon>Bdelloidea</taxon>
        <taxon>Philodinida</taxon>
        <taxon>Philodinidae</taxon>
        <taxon>Didymodactylos</taxon>
    </lineage>
</organism>
<proteinExistence type="predicted"/>